<accession>A0AAQ3NPY8</accession>
<sequence>MGMKVMKSFGIMIMMIIMAILSEANENANFADEIKWKCGGLCLVKCLPKIANRIMYPICLVGCYAGCHNLSLDTAYNCVSDCDFVKSIDINSGNHQFVANAMNSCMQGCRRKNNNL</sequence>
<proteinExistence type="predicted"/>
<name>A0AAQ3NPY8_VIGMU</name>
<feature type="signal peptide" evidence="1">
    <location>
        <begin position="1"/>
        <end position="24"/>
    </location>
</feature>
<dbReference type="AlphaFoldDB" id="A0AAQ3NPY8"/>
<feature type="chain" id="PRO_5042996904" description="Thionin-like protein" evidence="1">
    <location>
        <begin position="25"/>
        <end position="116"/>
    </location>
</feature>
<keyword evidence="3" id="KW-1185">Reference proteome</keyword>
<evidence type="ECO:0000256" key="1">
    <source>
        <dbReference type="SAM" id="SignalP"/>
    </source>
</evidence>
<keyword evidence="1" id="KW-0732">Signal</keyword>
<evidence type="ECO:0000313" key="3">
    <source>
        <dbReference type="Proteomes" id="UP001374535"/>
    </source>
</evidence>
<evidence type="ECO:0000313" key="2">
    <source>
        <dbReference type="EMBL" id="WVZ12532.1"/>
    </source>
</evidence>
<dbReference type="Proteomes" id="UP001374535">
    <property type="component" value="Chromosome 5"/>
</dbReference>
<organism evidence="2 3">
    <name type="scientific">Vigna mungo</name>
    <name type="common">Black gram</name>
    <name type="synonym">Phaseolus mungo</name>
    <dbReference type="NCBI Taxonomy" id="3915"/>
    <lineage>
        <taxon>Eukaryota</taxon>
        <taxon>Viridiplantae</taxon>
        <taxon>Streptophyta</taxon>
        <taxon>Embryophyta</taxon>
        <taxon>Tracheophyta</taxon>
        <taxon>Spermatophyta</taxon>
        <taxon>Magnoliopsida</taxon>
        <taxon>eudicotyledons</taxon>
        <taxon>Gunneridae</taxon>
        <taxon>Pentapetalae</taxon>
        <taxon>rosids</taxon>
        <taxon>fabids</taxon>
        <taxon>Fabales</taxon>
        <taxon>Fabaceae</taxon>
        <taxon>Papilionoideae</taxon>
        <taxon>50 kb inversion clade</taxon>
        <taxon>NPAAA clade</taxon>
        <taxon>indigoferoid/millettioid clade</taxon>
        <taxon>Phaseoleae</taxon>
        <taxon>Vigna</taxon>
    </lineage>
</organism>
<reference evidence="2 3" key="1">
    <citation type="journal article" date="2023" name="Life. Sci Alliance">
        <title>Evolutionary insights into 3D genome organization and epigenetic landscape of Vigna mungo.</title>
        <authorList>
            <person name="Junaid A."/>
            <person name="Singh B."/>
            <person name="Bhatia S."/>
        </authorList>
    </citation>
    <scope>NUCLEOTIDE SEQUENCE [LARGE SCALE GENOMIC DNA]</scope>
    <source>
        <strain evidence="2">Urdbean</strain>
    </source>
</reference>
<evidence type="ECO:0008006" key="4">
    <source>
        <dbReference type="Google" id="ProtNLM"/>
    </source>
</evidence>
<gene>
    <name evidence="2" type="ORF">V8G54_017062</name>
</gene>
<dbReference type="EMBL" id="CP144696">
    <property type="protein sequence ID" value="WVZ12532.1"/>
    <property type="molecule type" value="Genomic_DNA"/>
</dbReference>
<protein>
    <recommendedName>
        <fullName evidence="4">Thionin-like protein</fullName>
    </recommendedName>
</protein>